<gene>
    <name evidence="7" type="ORF">H9697_03705</name>
</gene>
<dbReference type="InterPro" id="IPR020550">
    <property type="entry name" value="Inositol_monophosphatase_CS"/>
</dbReference>
<dbReference type="GO" id="GO:0008934">
    <property type="term" value="F:inositol monophosphate 1-phosphatase activity"/>
    <property type="evidence" value="ECO:0007669"/>
    <property type="project" value="InterPro"/>
</dbReference>
<dbReference type="PRINTS" id="PR00377">
    <property type="entry name" value="IMPHPHTASES"/>
</dbReference>
<dbReference type="Gene3D" id="3.30.540.10">
    <property type="entry name" value="Fructose-1,6-Bisphosphatase, subunit A, domain 1"/>
    <property type="match status" value="1"/>
</dbReference>
<keyword evidence="4 5" id="KW-0460">Magnesium</keyword>
<feature type="binding site" evidence="5">
    <location>
        <position position="68"/>
    </location>
    <ligand>
        <name>Mg(2+)</name>
        <dbReference type="ChEBI" id="CHEBI:18420"/>
        <label>1</label>
        <note>catalytic</note>
    </ligand>
</feature>
<dbReference type="EMBL" id="DWVY01000015">
    <property type="protein sequence ID" value="HJC74041.1"/>
    <property type="molecule type" value="Genomic_DNA"/>
</dbReference>
<keyword evidence="6" id="KW-0378">Hydrolase</keyword>
<dbReference type="PROSITE" id="PS00630">
    <property type="entry name" value="IMP_2"/>
    <property type="match status" value="1"/>
</dbReference>
<reference evidence="7" key="2">
    <citation type="submission" date="2021-04" db="EMBL/GenBank/DDBJ databases">
        <authorList>
            <person name="Gilroy R."/>
        </authorList>
    </citation>
    <scope>NUCLEOTIDE SEQUENCE</scope>
    <source>
        <strain evidence="7">CHK196-7946</strain>
    </source>
</reference>
<reference evidence="7" key="1">
    <citation type="journal article" date="2021" name="PeerJ">
        <title>Extensive microbial diversity within the chicken gut microbiome revealed by metagenomics and culture.</title>
        <authorList>
            <person name="Gilroy R."/>
            <person name="Ravi A."/>
            <person name="Getino M."/>
            <person name="Pursley I."/>
            <person name="Horton D.L."/>
            <person name="Alikhan N.F."/>
            <person name="Baker D."/>
            <person name="Gharbi K."/>
            <person name="Hall N."/>
            <person name="Watson M."/>
            <person name="Adriaenssens E.M."/>
            <person name="Foster-Nyarko E."/>
            <person name="Jarju S."/>
            <person name="Secka A."/>
            <person name="Antonio M."/>
            <person name="Oren A."/>
            <person name="Chaudhuri R.R."/>
            <person name="La Ragione R."/>
            <person name="Hildebrand F."/>
            <person name="Pallen M.J."/>
        </authorList>
    </citation>
    <scope>NUCLEOTIDE SEQUENCE</scope>
    <source>
        <strain evidence="7">CHK196-7946</strain>
    </source>
</reference>
<dbReference type="CDD" id="cd01639">
    <property type="entry name" value="IMPase"/>
    <property type="match status" value="1"/>
</dbReference>
<evidence type="ECO:0000313" key="7">
    <source>
        <dbReference type="EMBL" id="HJC74041.1"/>
    </source>
</evidence>
<accession>A0A9D2Q7W5</accession>
<evidence type="ECO:0000313" key="8">
    <source>
        <dbReference type="Proteomes" id="UP000823902"/>
    </source>
</evidence>
<dbReference type="GO" id="GO:0046872">
    <property type="term" value="F:metal ion binding"/>
    <property type="evidence" value="ECO:0007669"/>
    <property type="project" value="UniProtKB-KW"/>
</dbReference>
<dbReference type="Pfam" id="PF00459">
    <property type="entry name" value="Inositol_P"/>
    <property type="match status" value="1"/>
</dbReference>
<comment type="caution">
    <text evidence="7">The sequence shown here is derived from an EMBL/GenBank/DDBJ whole genome shotgun (WGS) entry which is preliminary data.</text>
</comment>
<organism evidence="7 8">
    <name type="scientific">Candidatus Mediterraneibacter faecavium</name>
    <dbReference type="NCBI Taxonomy" id="2838668"/>
    <lineage>
        <taxon>Bacteria</taxon>
        <taxon>Bacillati</taxon>
        <taxon>Bacillota</taxon>
        <taxon>Clostridia</taxon>
        <taxon>Lachnospirales</taxon>
        <taxon>Lachnospiraceae</taxon>
        <taxon>Mediterraneibacter</taxon>
    </lineage>
</organism>
<dbReference type="Proteomes" id="UP000823902">
    <property type="component" value="Unassembled WGS sequence"/>
</dbReference>
<dbReference type="EC" id="3.1.3.25" evidence="6"/>
<dbReference type="GO" id="GO:0046854">
    <property type="term" value="P:phosphatidylinositol phosphate biosynthetic process"/>
    <property type="evidence" value="ECO:0007669"/>
    <property type="project" value="InterPro"/>
</dbReference>
<dbReference type="PANTHER" id="PTHR20854">
    <property type="entry name" value="INOSITOL MONOPHOSPHATASE"/>
    <property type="match status" value="1"/>
</dbReference>
<dbReference type="GO" id="GO:0007165">
    <property type="term" value="P:signal transduction"/>
    <property type="evidence" value="ECO:0007669"/>
    <property type="project" value="TreeGrafter"/>
</dbReference>
<feature type="binding site" evidence="5">
    <location>
        <position position="91"/>
    </location>
    <ligand>
        <name>Mg(2+)</name>
        <dbReference type="ChEBI" id="CHEBI:18420"/>
        <label>1</label>
        <note>catalytic</note>
    </ligand>
</feature>
<name>A0A9D2Q7W5_9FIRM</name>
<comment type="catalytic activity">
    <reaction evidence="1 6">
        <text>a myo-inositol phosphate + H2O = myo-inositol + phosphate</text>
        <dbReference type="Rhea" id="RHEA:24056"/>
        <dbReference type="ChEBI" id="CHEBI:15377"/>
        <dbReference type="ChEBI" id="CHEBI:17268"/>
        <dbReference type="ChEBI" id="CHEBI:43474"/>
        <dbReference type="ChEBI" id="CHEBI:84139"/>
        <dbReference type="EC" id="3.1.3.25"/>
    </reaction>
</comment>
<keyword evidence="3 5" id="KW-0479">Metal-binding</keyword>
<proteinExistence type="inferred from homology"/>
<dbReference type="GO" id="GO:0006020">
    <property type="term" value="P:inositol metabolic process"/>
    <property type="evidence" value="ECO:0007669"/>
    <property type="project" value="TreeGrafter"/>
</dbReference>
<protein>
    <recommendedName>
        <fullName evidence="6">Inositol-1-monophosphatase</fullName>
        <ecNumber evidence="6">3.1.3.25</ecNumber>
    </recommendedName>
</protein>
<evidence type="ECO:0000256" key="1">
    <source>
        <dbReference type="ARBA" id="ARBA00001033"/>
    </source>
</evidence>
<evidence type="ECO:0000256" key="6">
    <source>
        <dbReference type="RuleBase" id="RU364068"/>
    </source>
</evidence>
<dbReference type="InterPro" id="IPR033942">
    <property type="entry name" value="IMPase"/>
</dbReference>
<evidence type="ECO:0000256" key="2">
    <source>
        <dbReference type="ARBA" id="ARBA00001946"/>
    </source>
</evidence>
<feature type="binding site" evidence="5">
    <location>
        <position position="90"/>
    </location>
    <ligand>
        <name>Mg(2+)</name>
        <dbReference type="ChEBI" id="CHEBI:18420"/>
        <label>2</label>
    </ligand>
</feature>
<evidence type="ECO:0000256" key="5">
    <source>
        <dbReference type="PIRSR" id="PIRSR600760-2"/>
    </source>
</evidence>
<sequence>MNSKVDYKAIEEVVRRAGMMMKEAHLSSDLVHHKEGAANFVTSYDVAIQRFLIEELHRIVPEAAFFGEEETEGNTREKELDGLCFLIDPIDGTTNFMFRYNYSCVSVGLAYAREMTAGFVYNPYVDEMYTAVRGNGAYLNGEKLRVPDAGLADGIASFGCARYNNTNTDVLFRVVQEMFNRSLAVRCGGSAALDLCRVAAGASIVYLEMKLNPYDYAAASVIIEEAGGVITQIDGSRITLDRPCSILGAAPKAADEVQDMIKREMQEQ</sequence>
<comment type="similarity">
    <text evidence="6">Belongs to the inositol monophosphatase superfamily.</text>
</comment>
<evidence type="ECO:0000256" key="3">
    <source>
        <dbReference type="ARBA" id="ARBA00022723"/>
    </source>
</evidence>
<evidence type="ECO:0000256" key="4">
    <source>
        <dbReference type="ARBA" id="ARBA00022842"/>
    </source>
</evidence>
<feature type="binding site" evidence="5">
    <location>
        <position position="88"/>
    </location>
    <ligand>
        <name>Mg(2+)</name>
        <dbReference type="ChEBI" id="CHEBI:18420"/>
        <label>1</label>
        <note>catalytic</note>
    </ligand>
</feature>
<dbReference type="PANTHER" id="PTHR20854:SF4">
    <property type="entry name" value="INOSITOL-1-MONOPHOSPHATASE-RELATED"/>
    <property type="match status" value="1"/>
</dbReference>
<dbReference type="SUPFAM" id="SSF56655">
    <property type="entry name" value="Carbohydrate phosphatase"/>
    <property type="match status" value="1"/>
</dbReference>
<dbReference type="InterPro" id="IPR000760">
    <property type="entry name" value="Inositol_monophosphatase-like"/>
</dbReference>
<dbReference type="Gene3D" id="3.40.190.80">
    <property type="match status" value="1"/>
</dbReference>
<dbReference type="AlphaFoldDB" id="A0A9D2Q7W5"/>
<comment type="cofactor">
    <cofactor evidence="2 5 6">
        <name>Mg(2+)</name>
        <dbReference type="ChEBI" id="CHEBI:18420"/>
    </cofactor>
</comment>
<feature type="binding site" evidence="5">
    <location>
        <position position="215"/>
    </location>
    <ligand>
        <name>Mg(2+)</name>
        <dbReference type="ChEBI" id="CHEBI:18420"/>
        <label>1</label>
        <note>catalytic</note>
    </ligand>
</feature>